<name>A0ABY5DEG6_9ACTN</name>
<keyword evidence="3" id="KW-1185">Reference proteome</keyword>
<dbReference type="EMBL" id="CP099837">
    <property type="protein sequence ID" value="USY21760.1"/>
    <property type="molecule type" value="Genomic_DNA"/>
</dbReference>
<reference evidence="2" key="1">
    <citation type="submission" date="2022-06" db="EMBL/GenBank/DDBJ databases">
        <authorList>
            <person name="Ping M."/>
        </authorList>
    </citation>
    <scope>NUCLEOTIDE SEQUENCE</scope>
    <source>
        <strain evidence="2">JCM11759T</strain>
    </source>
</reference>
<dbReference type="InterPro" id="IPR057972">
    <property type="entry name" value="Terminase_7"/>
</dbReference>
<evidence type="ECO:0008006" key="4">
    <source>
        <dbReference type="Google" id="ProtNLM"/>
    </source>
</evidence>
<dbReference type="Pfam" id="PF25673">
    <property type="entry name" value="Terminase_7"/>
    <property type="match status" value="1"/>
</dbReference>
<evidence type="ECO:0000313" key="2">
    <source>
        <dbReference type="EMBL" id="USY21760.1"/>
    </source>
</evidence>
<accession>A0ABY5DEG6</accession>
<organism evidence="2 3">
    <name type="scientific">Nocardiopsis exhalans</name>
    <dbReference type="NCBI Taxonomy" id="163604"/>
    <lineage>
        <taxon>Bacteria</taxon>
        <taxon>Bacillati</taxon>
        <taxon>Actinomycetota</taxon>
        <taxon>Actinomycetes</taxon>
        <taxon>Streptosporangiales</taxon>
        <taxon>Nocardiopsidaceae</taxon>
        <taxon>Nocardiopsis</taxon>
    </lineage>
</organism>
<gene>
    <name evidence="2" type="ORF">NE857_09215</name>
</gene>
<proteinExistence type="predicted"/>
<protein>
    <recommendedName>
        <fullName evidence="4">Terminase small subunit</fullName>
    </recommendedName>
</protein>
<feature type="region of interest" description="Disordered" evidence="1">
    <location>
        <begin position="91"/>
        <end position="129"/>
    </location>
</feature>
<evidence type="ECO:0000313" key="3">
    <source>
        <dbReference type="Proteomes" id="UP001055940"/>
    </source>
</evidence>
<dbReference type="Proteomes" id="UP001055940">
    <property type="component" value="Chromosome"/>
</dbReference>
<sequence length="129" mass="14853">MPDFRVHEGDELVEYQWPERTREWWDRWRNSAQAEHFSSTDWEFLLDTALLHARLWSGETSVASELRLRVAKFGATVEDRARLRMQFAAADEADAKRPTSVGKSARERRGAHMGVVRGLPTKPKDDEGA</sequence>
<evidence type="ECO:0000256" key="1">
    <source>
        <dbReference type="SAM" id="MobiDB-lite"/>
    </source>
</evidence>
<dbReference type="RefSeq" id="WP_254420599.1">
    <property type="nucleotide sequence ID" value="NZ_BAAAJB010000058.1"/>
</dbReference>